<feature type="compositionally biased region" description="Acidic residues" evidence="1">
    <location>
        <begin position="23"/>
        <end position="43"/>
    </location>
</feature>
<evidence type="ECO:0000313" key="2">
    <source>
        <dbReference type="EMBL" id="CAH1993531.1"/>
    </source>
</evidence>
<gene>
    <name evidence="2" type="ORF">ACAOBT_LOCUS21566</name>
</gene>
<dbReference type="AlphaFoldDB" id="A0A9P0PQG0"/>
<accession>A0A9P0PQG0</accession>
<keyword evidence="3" id="KW-1185">Reference proteome</keyword>
<dbReference type="EMBL" id="CAKOFQ010007174">
    <property type="protein sequence ID" value="CAH1993531.1"/>
    <property type="molecule type" value="Genomic_DNA"/>
</dbReference>
<reference evidence="2" key="1">
    <citation type="submission" date="2022-03" db="EMBL/GenBank/DDBJ databases">
        <authorList>
            <person name="Sayadi A."/>
        </authorList>
    </citation>
    <scope>NUCLEOTIDE SEQUENCE</scope>
</reference>
<protein>
    <submittedName>
        <fullName evidence="2">Uncharacterized protein</fullName>
    </submittedName>
</protein>
<proteinExistence type="predicted"/>
<comment type="caution">
    <text evidence="2">The sequence shown here is derived from an EMBL/GenBank/DDBJ whole genome shotgun (WGS) entry which is preliminary data.</text>
</comment>
<dbReference type="OrthoDB" id="424753at2759"/>
<evidence type="ECO:0000256" key="1">
    <source>
        <dbReference type="SAM" id="MobiDB-lite"/>
    </source>
</evidence>
<feature type="region of interest" description="Disordered" evidence="1">
    <location>
        <begin position="1"/>
        <end position="100"/>
    </location>
</feature>
<sequence length="122" mass="13825">MTSKRSLSQAELEEEVRKIMEGGDSDPDPFEDSESDWEEDNIEVESIKGSDDSNDEFYLDENVPINEQETTTSAEKKNDDGHVNSDDPVHQPQLEPCKTNHFLVKPNILSLKGKNGQRWTST</sequence>
<feature type="compositionally biased region" description="Basic and acidic residues" evidence="1">
    <location>
        <begin position="74"/>
        <end position="89"/>
    </location>
</feature>
<name>A0A9P0PQG0_ACAOB</name>
<evidence type="ECO:0000313" key="3">
    <source>
        <dbReference type="Proteomes" id="UP001152888"/>
    </source>
</evidence>
<organism evidence="2 3">
    <name type="scientific">Acanthoscelides obtectus</name>
    <name type="common">Bean weevil</name>
    <name type="synonym">Bruchus obtectus</name>
    <dbReference type="NCBI Taxonomy" id="200917"/>
    <lineage>
        <taxon>Eukaryota</taxon>
        <taxon>Metazoa</taxon>
        <taxon>Ecdysozoa</taxon>
        <taxon>Arthropoda</taxon>
        <taxon>Hexapoda</taxon>
        <taxon>Insecta</taxon>
        <taxon>Pterygota</taxon>
        <taxon>Neoptera</taxon>
        <taxon>Endopterygota</taxon>
        <taxon>Coleoptera</taxon>
        <taxon>Polyphaga</taxon>
        <taxon>Cucujiformia</taxon>
        <taxon>Chrysomeloidea</taxon>
        <taxon>Chrysomelidae</taxon>
        <taxon>Bruchinae</taxon>
        <taxon>Bruchini</taxon>
        <taxon>Acanthoscelides</taxon>
    </lineage>
</organism>
<dbReference type="Proteomes" id="UP001152888">
    <property type="component" value="Unassembled WGS sequence"/>
</dbReference>